<reference evidence="2 3" key="1">
    <citation type="journal article" date="2020" name="G3 (Bethesda)">
        <title>Draft Genome of the Common Snapping Turtle, Chelydra serpentina, a Model for Phenotypic Plasticity in Reptiles.</title>
        <authorList>
            <person name="Das D."/>
            <person name="Singh S.K."/>
            <person name="Bierstedt J."/>
            <person name="Erickson A."/>
            <person name="Galli G.L.J."/>
            <person name="Crossley D.A. 2nd"/>
            <person name="Rhen T."/>
        </authorList>
    </citation>
    <scope>NUCLEOTIDE SEQUENCE [LARGE SCALE GENOMIC DNA]</scope>
    <source>
        <strain evidence="2">KW</strain>
    </source>
</reference>
<dbReference type="EMBL" id="JAHGAV010000458">
    <property type="protein sequence ID" value="KAG6925228.1"/>
    <property type="molecule type" value="Genomic_DNA"/>
</dbReference>
<accession>A0A8T1S8U4</accession>
<evidence type="ECO:0000256" key="1">
    <source>
        <dbReference type="SAM" id="MobiDB-lite"/>
    </source>
</evidence>
<dbReference type="Proteomes" id="UP000765507">
    <property type="component" value="Unassembled WGS sequence"/>
</dbReference>
<sequence length="48" mass="5163">MFRKKTLQVAPEPEGSSCHLPLEQSNPSIPAGGEGAPGKARRWKCPAF</sequence>
<dbReference type="OrthoDB" id="10419470at2759"/>
<keyword evidence="3" id="KW-1185">Reference proteome</keyword>
<feature type="region of interest" description="Disordered" evidence="1">
    <location>
        <begin position="1"/>
        <end position="48"/>
    </location>
</feature>
<dbReference type="AlphaFoldDB" id="A0A8T1S8U4"/>
<name>A0A8T1S8U4_CHESE</name>
<proteinExistence type="predicted"/>
<evidence type="ECO:0000313" key="2">
    <source>
        <dbReference type="EMBL" id="KAG6925228.1"/>
    </source>
</evidence>
<feature type="compositionally biased region" description="Basic residues" evidence="1">
    <location>
        <begin position="39"/>
        <end position="48"/>
    </location>
</feature>
<comment type="caution">
    <text evidence="2">The sequence shown here is derived from an EMBL/GenBank/DDBJ whole genome shotgun (WGS) entry which is preliminary data.</text>
</comment>
<protein>
    <submittedName>
        <fullName evidence="2">Uncharacterized protein</fullName>
    </submittedName>
</protein>
<organism evidence="2 3">
    <name type="scientific">Chelydra serpentina</name>
    <name type="common">Snapping turtle</name>
    <name type="synonym">Testudo serpentina</name>
    <dbReference type="NCBI Taxonomy" id="8475"/>
    <lineage>
        <taxon>Eukaryota</taxon>
        <taxon>Metazoa</taxon>
        <taxon>Chordata</taxon>
        <taxon>Craniata</taxon>
        <taxon>Vertebrata</taxon>
        <taxon>Euteleostomi</taxon>
        <taxon>Archelosauria</taxon>
        <taxon>Testudinata</taxon>
        <taxon>Testudines</taxon>
        <taxon>Cryptodira</taxon>
        <taxon>Durocryptodira</taxon>
        <taxon>Americhelydia</taxon>
        <taxon>Chelydroidea</taxon>
        <taxon>Chelydridae</taxon>
        <taxon>Chelydra</taxon>
    </lineage>
</organism>
<evidence type="ECO:0000313" key="3">
    <source>
        <dbReference type="Proteomes" id="UP000765507"/>
    </source>
</evidence>
<gene>
    <name evidence="2" type="ORF">G0U57_015108</name>
</gene>